<keyword evidence="9" id="KW-0521">NADP</keyword>
<comment type="pathway">
    <text evidence="1 9">Amino-acid biosynthesis; L-valine biosynthesis; L-valine from pyruvate: step 2/4.</text>
</comment>
<dbReference type="GO" id="GO:0050661">
    <property type="term" value="F:NADP binding"/>
    <property type="evidence" value="ECO:0007669"/>
    <property type="project" value="InterPro"/>
</dbReference>
<dbReference type="SUPFAM" id="SSF48179">
    <property type="entry name" value="6-phosphogluconate dehydrogenase C-terminal domain-like"/>
    <property type="match status" value="1"/>
</dbReference>
<comment type="pathway">
    <text evidence="2 9">Amino-acid biosynthesis; L-isoleucine biosynthesis; L-isoleucine from 2-oxobutanoate: step 2/4.</text>
</comment>
<comment type="function">
    <text evidence="9">Involved in the biosynthesis of branched-chain amino acids (BCAA). Catalyzes an alkyl-migration followed by a ketol-acid reduction of (S)-2-acetolactate (S2AL) to yield (R)-2,3-dihydroxy-isovalerate. In the isomerase reaction, S2AL is rearranged via a Mg-dependent methyl migration to produce 3-hydroxy-3-methyl-2-ketobutyrate (HMKB). In the reductase reaction, this 2-ketoacid undergoes a metal-dependent reduction by NADPH to yield (R)-2,3-dihydroxy-isovalerate.</text>
</comment>
<dbReference type="InterPro" id="IPR014359">
    <property type="entry name" value="KARI_prok"/>
</dbReference>
<evidence type="ECO:0000256" key="1">
    <source>
        <dbReference type="ARBA" id="ARBA00004864"/>
    </source>
</evidence>
<comment type="catalytic activity">
    <reaction evidence="9">
        <text>(2R)-2,3-dihydroxy-3-methylbutanoate + NADP(+) = (2S)-2-acetolactate + NADPH + H(+)</text>
        <dbReference type="Rhea" id="RHEA:22068"/>
        <dbReference type="ChEBI" id="CHEBI:15378"/>
        <dbReference type="ChEBI" id="CHEBI:49072"/>
        <dbReference type="ChEBI" id="CHEBI:57783"/>
        <dbReference type="ChEBI" id="CHEBI:58349"/>
        <dbReference type="ChEBI" id="CHEBI:58476"/>
        <dbReference type="EC" id="1.1.1.86"/>
    </reaction>
</comment>
<feature type="binding site" evidence="9">
    <location>
        <position position="52"/>
    </location>
    <ligand>
        <name>NADP(+)</name>
        <dbReference type="ChEBI" id="CHEBI:58349"/>
    </ligand>
</feature>
<feature type="binding site" evidence="9">
    <location>
        <begin position="25"/>
        <end position="28"/>
    </location>
    <ligand>
        <name>NADP(+)</name>
        <dbReference type="ChEBI" id="CHEBI:58349"/>
    </ligand>
</feature>
<feature type="binding site" evidence="9">
    <location>
        <position position="226"/>
    </location>
    <ligand>
        <name>Mg(2+)</name>
        <dbReference type="ChEBI" id="CHEBI:18420"/>
        <label>2</label>
    </ligand>
</feature>
<evidence type="ECO:0000256" key="3">
    <source>
        <dbReference type="ARBA" id="ARBA00010318"/>
    </source>
</evidence>
<keyword evidence="5 9" id="KW-0479">Metal-binding</keyword>
<dbReference type="PROSITE" id="PS51851">
    <property type="entry name" value="KARI_C"/>
    <property type="match status" value="1"/>
</dbReference>
<comment type="catalytic activity">
    <reaction evidence="9">
        <text>(2R,3R)-2,3-dihydroxy-3-methylpentanoate + NADP(+) = (S)-2-ethyl-2-hydroxy-3-oxobutanoate + NADPH + H(+)</text>
        <dbReference type="Rhea" id="RHEA:13493"/>
        <dbReference type="ChEBI" id="CHEBI:15378"/>
        <dbReference type="ChEBI" id="CHEBI:49256"/>
        <dbReference type="ChEBI" id="CHEBI:49258"/>
        <dbReference type="ChEBI" id="CHEBI:57783"/>
        <dbReference type="ChEBI" id="CHEBI:58349"/>
        <dbReference type="EC" id="1.1.1.86"/>
    </reaction>
</comment>
<keyword evidence="14" id="KW-1185">Reference proteome</keyword>
<feature type="binding site" evidence="9 10">
    <location>
        <position position="190"/>
    </location>
    <ligand>
        <name>Mg(2+)</name>
        <dbReference type="ChEBI" id="CHEBI:18420"/>
        <label>2</label>
    </ligand>
</feature>
<keyword evidence="8 9" id="KW-0100">Branched-chain amino acid biosynthesis</keyword>
<comment type="cofactor">
    <cofactor evidence="9">
        <name>Mg(2+)</name>
        <dbReference type="ChEBI" id="CHEBI:18420"/>
    </cofactor>
    <text evidence="9">Binds 2 magnesium ions per subunit.</text>
</comment>
<dbReference type="AlphaFoldDB" id="A0AAE4MF03"/>
<keyword evidence="4 9" id="KW-0028">Amino-acid biosynthesis</keyword>
<gene>
    <name evidence="13" type="primary">ilvC_1</name>
    <name evidence="9" type="synonym">ilvC</name>
    <name evidence="13" type="ORF">McpCs1_05390</name>
</gene>
<proteinExistence type="inferred from homology"/>
<evidence type="ECO:0000256" key="10">
    <source>
        <dbReference type="PROSITE-ProRule" id="PRU01198"/>
    </source>
</evidence>
<dbReference type="InterPro" id="IPR013116">
    <property type="entry name" value="KARI_N"/>
</dbReference>
<reference evidence="13 14" key="1">
    <citation type="submission" date="2023-06" db="EMBL/GenBank/DDBJ databases">
        <title>Genome sequence of Methancorpusculaceae sp. Cs1.</title>
        <authorList>
            <person name="Protasov E."/>
            <person name="Platt K."/>
            <person name="Poehlein A."/>
            <person name="Daniel R."/>
            <person name="Brune A."/>
        </authorList>
    </citation>
    <scope>NUCLEOTIDE SEQUENCE [LARGE SCALE GENOMIC DNA]</scope>
    <source>
        <strain evidence="13 14">Cs1</strain>
    </source>
</reference>
<evidence type="ECO:0000256" key="5">
    <source>
        <dbReference type="ARBA" id="ARBA00022723"/>
    </source>
</evidence>
<dbReference type="Gene3D" id="3.40.50.720">
    <property type="entry name" value="NAD(P)-binding Rossmann-like Domain"/>
    <property type="match status" value="1"/>
</dbReference>
<comment type="similarity">
    <text evidence="3 9 10">Belongs to the ketol-acid reductoisomerase family.</text>
</comment>
<dbReference type="GO" id="GO:0000287">
    <property type="term" value="F:magnesium ion binding"/>
    <property type="evidence" value="ECO:0007669"/>
    <property type="project" value="UniProtKB-UniRule"/>
</dbReference>
<evidence type="ECO:0000256" key="9">
    <source>
        <dbReference type="HAMAP-Rule" id="MF_00435"/>
    </source>
</evidence>
<evidence type="ECO:0000259" key="12">
    <source>
        <dbReference type="PROSITE" id="PS51851"/>
    </source>
</evidence>
<dbReference type="InterPro" id="IPR000506">
    <property type="entry name" value="KARI_C"/>
</dbReference>
<dbReference type="InterPro" id="IPR008927">
    <property type="entry name" value="6-PGluconate_DH-like_C_sf"/>
</dbReference>
<dbReference type="Proteomes" id="UP001283212">
    <property type="component" value="Unassembled WGS sequence"/>
</dbReference>
<dbReference type="Pfam" id="PF01450">
    <property type="entry name" value="KARI_C"/>
    <property type="match status" value="1"/>
</dbReference>
<dbReference type="EMBL" id="JAWDKB010000002">
    <property type="protein sequence ID" value="MDV0443171.1"/>
    <property type="molecule type" value="Genomic_DNA"/>
</dbReference>
<feature type="binding site" evidence="9 10">
    <location>
        <position position="194"/>
    </location>
    <ligand>
        <name>Mg(2+)</name>
        <dbReference type="ChEBI" id="CHEBI:18420"/>
        <label>1</label>
    </ligand>
</feature>
<feature type="domain" description="KARI N-terminal Rossmann" evidence="11">
    <location>
        <begin position="2"/>
        <end position="181"/>
    </location>
</feature>
<organism evidence="13 14">
    <name type="scientific">Methanorbis rubei</name>
    <dbReference type="NCBI Taxonomy" id="3028300"/>
    <lineage>
        <taxon>Archaea</taxon>
        <taxon>Methanobacteriati</taxon>
        <taxon>Methanobacteriota</taxon>
        <taxon>Stenosarchaea group</taxon>
        <taxon>Methanomicrobia</taxon>
        <taxon>Methanomicrobiales</taxon>
        <taxon>Methanocorpusculaceae</taxon>
        <taxon>Methanorbis</taxon>
    </lineage>
</organism>
<dbReference type="PIRSF" id="PIRSF000116">
    <property type="entry name" value="IlvC_gammaproteo"/>
    <property type="match status" value="1"/>
</dbReference>
<evidence type="ECO:0000256" key="8">
    <source>
        <dbReference type="ARBA" id="ARBA00023304"/>
    </source>
</evidence>
<evidence type="ECO:0000256" key="2">
    <source>
        <dbReference type="ARBA" id="ARBA00004885"/>
    </source>
</evidence>
<keyword evidence="6 9" id="KW-0460">Magnesium</keyword>
<dbReference type="PANTHER" id="PTHR21371">
    <property type="entry name" value="KETOL-ACID REDUCTOISOMERASE, MITOCHONDRIAL"/>
    <property type="match status" value="1"/>
</dbReference>
<dbReference type="EC" id="1.1.1.86" evidence="9"/>
<dbReference type="InterPro" id="IPR013023">
    <property type="entry name" value="KARI"/>
</dbReference>
<dbReference type="InterPro" id="IPR036291">
    <property type="entry name" value="NAD(P)-bd_dom_sf"/>
</dbReference>
<feature type="active site" evidence="9">
    <location>
        <position position="107"/>
    </location>
</feature>
<dbReference type="GO" id="GO:0004455">
    <property type="term" value="F:ketol-acid reductoisomerase activity"/>
    <property type="evidence" value="ECO:0007669"/>
    <property type="project" value="UniProtKB-UniRule"/>
</dbReference>
<dbReference type="SUPFAM" id="SSF51735">
    <property type="entry name" value="NAD(P)-binding Rossmann-fold domains"/>
    <property type="match status" value="1"/>
</dbReference>
<dbReference type="NCBIfam" id="NF009940">
    <property type="entry name" value="PRK13403.1"/>
    <property type="match status" value="1"/>
</dbReference>
<feature type="domain" description="KARI C-terminal knotted" evidence="12">
    <location>
        <begin position="182"/>
        <end position="327"/>
    </location>
</feature>
<sequence length="328" mass="35421">MLKKYYDADVDWAVIAEKTVAVIGYGSQGRAQAQNLRDSGLAVIVGVRPGKSFEAASLDGFTVMPVCDAVKAADVVAMLVPDESAAEIFRREILPWTHDGQAIVFAHGFTLHYGQIIPPPNLDVVMVAPKGVGPQVRELYLADSGVPSIIAVHQDVTGNAKETALAFAKGIGSARSVIMESSCAEETETDLFGEQAVICGGVVNLMKAAYDTLVEAGYEPEIAYYECMHSLKLIAGLLSEGGFTMMHDSVSKTAGYGGLTRGPRVIGPEAKTAMKEILAEIRSGTFAREWLLENQVNRPQYTALVRLEKECELERVGGEVRRIISKRK</sequence>
<feature type="binding site" evidence="9">
    <location>
        <position position="48"/>
    </location>
    <ligand>
        <name>NADP(+)</name>
        <dbReference type="ChEBI" id="CHEBI:58349"/>
    </ligand>
</feature>
<dbReference type="PANTHER" id="PTHR21371:SF1">
    <property type="entry name" value="KETOL-ACID REDUCTOISOMERASE, MITOCHONDRIAL"/>
    <property type="match status" value="1"/>
</dbReference>
<dbReference type="NCBIfam" id="NF004017">
    <property type="entry name" value="PRK05479.1"/>
    <property type="match status" value="1"/>
</dbReference>
<comment type="caution">
    <text evidence="9 10">Lacks conserved residue(s) required for the propagation of feature annotation.</text>
</comment>
<comment type="caution">
    <text evidence="13">The sequence shown here is derived from an EMBL/GenBank/DDBJ whole genome shotgun (WGS) entry which is preliminary data.</text>
</comment>
<dbReference type="NCBIfam" id="TIGR00465">
    <property type="entry name" value="ilvC"/>
    <property type="match status" value="1"/>
</dbReference>
<dbReference type="Gene3D" id="6.10.240.10">
    <property type="match status" value="1"/>
</dbReference>
<feature type="binding site" evidence="9">
    <location>
        <position position="251"/>
    </location>
    <ligand>
        <name>substrate</name>
    </ligand>
</feature>
<evidence type="ECO:0000256" key="4">
    <source>
        <dbReference type="ARBA" id="ARBA00022605"/>
    </source>
</evidence>
<dbReference type="GO" id="GO:0009099">
    <property type="term" value="P:L-valine biosynthetic process"/>
    <property type="evidence" value="ECO:0007669"/>
    <property type="project" value="UniProtKB-UniRule"/>
</dbReference>
<evidence type="ECO:0000313" key="13">
    <source>
        <dbReference type="EMBL" id="MDV0443171.1"/>
    </source>
</evidence>
<accession>A0AAE4MF03</accession>
<dbReference type="GO" id="GO:0009097">
    <property type="term" value="P:isoleucine biosynthetic process"/>
    <property type="evidence" value="ECO:0007669"/>
    <property type="project" value="UniProtKB-UniRule"/>
</dbReference>
<evidence type="ECO:0000256" key="6">
    <source>
        <dbReference type="ARBA" id="ARBA00022842"/>
    </source>
</evidence>
<dbReference type="Pfam" id="PF07991">
    <property type="entry name" value="KARI_N"/>
    <property type="match status" value="1"/>
</dbReference>
<feature type="binding site" evidence="9">
    <location>
        <position position="133"/>
    </location>
    <ligand>
        <name>NADP(+)</name>
        <dbReference type="ChEBI" id="CHEBI:58349"/>
    </ligand>
</feature>
<dbReference type="RefSeq" id="WP_338095704.1">
    <property type="nucleotide sequence ID" value="NZ_JAWDKB010000002.1"/>
</dbReference>
<dbReference type="HAMAP" id="MF_00435">
    <property type="entry name" value="IlvC"/>
    <property type="match status" value="1"/>
</dbReference>
<evidence type="ECO:0000256" key="7">
    <source>
        <dbReference type="ARBA" id="ARBA00023002"/>
    </source>
</evidence>
<evidence type="ECO:0000313" key="14">
    <source>
        <dbReference type="Proteomes" id="UP001283212"/>
    </source>
</evidence>
<dbReference type="PROSITE" id="PS51850">
    <property type="entry name" value="KARI_N"/>
    <property type="match status" value="1"/>
</dbReference>
<feature type="binding site" evidence="9 10">
    <location>
        <position position="190"/>
    </location>
    <ligand>
        <name>Mg(2+)</name>
        <dbReference type="ChEBI" id="CHEBI:18420"/>
        <label>1</label>
    </ligand>
</feature>
<name>A0AAE4MF03_9EURY</name>
<evidence type="ECO:0000259" key="11">
    <source>
        <dbReference type="PROSITE" id="PS51850"/>
    </source>
</evidence>
<protein>
    <recommendedName>
        <fullName evidence="9">Ketol-acid reductoisomerase (NADP(+))</fullName>
        <shortName evidence="9">KARI</shortName>
        <ecNumber evidence="9">1.1.1.86</ecNumber>
    </recommendedName>
    <alternativeName>
        <fullName evidence="9">Acetohydroxy-acid isomeroreductase</fullName>
        <shortName evidence="9">AHIR</shortName>
    </alternativeName>
    <alternativeName>
        <fullName evidence="9">Alpha-keto-beta-hydroxylacyl reductoisomerase</fullName>
    </alternativeName>
</protein>
<keyword evidence="7 9" id="KW-0560">Oxidoreductase</keyword>